<feature type="chain" id="PRO_5035325523" description="Secreted protein" evidence="1">
    <location>
        <begin position="32"/>
        <end position="120"/>
    </location>
</feature>
<proteinExistence type="predicted"/>
<evidence type="ECO:0008006" key="4">
    <source>
        <dbReference type="Google" id="ProtNLM"/>
    </source>
</evidence>
<reference evidence="2" key="1">
    <citation type="submission" date="2020-09" db="EMBL/GenBank/DDBJ databases">
        <title>Iningainema tapete sp. nov. (Scytonemataceae, Cyanobacteria) from greenhouses in central Florida (USA) produces two types of nodularin with biosynthetic potential for microcystin-LR and anabaenopeptins.</title>
        <authorList>
            <person name="Berthold D.E."/>
            <person name="Lefler F.W."/>
            <person name="Huang I.-S."/>
            <person name="Abdulla H."/>
            <person name="Zimba P.V."/>
            <person name="Laughinghouse H.D. IV."/>
        </authorList>
    </citation>
    <scope>NUCLEOTIDE SEQUENCE</scope>
    <source>
        <strain evidence="2">BLCCT55</strain>
    </source>
</reference>
<keyword evidence="1" id="KW-0732">Signal</keyword>
<sequence>MSKKFVLALLSSPALFASVLSVVMTTQPAMANQTVIPGNGVNCVPNPHAANKKLVCVRVSKTTTVTPKPKVTTPQSESNRVPELQFTEEESDTAIAMFGCDCPSCLNAIRQMRGQAPMPV</sequence>
<protein>
    <recommendedName>
        <fullName evidence="4">Secreted protein</fullName>
    </recommendedName>
</protein>
<dbReference type="Proteomes" id="UP000629098">
    <property type="component" value="Unassembled WGS sequence"/>
</dbReference>
<evidence type="ECO:0000313" key="3">
    <source>
        <dbReference type="Proteomes" id="UP000629098"/>
    </source>
</evidence>
<accession>A0A8J7C9G4</accession>
<organism evidence="2 3">
    <name type="scientific">Iningainema tapete BLCC-T55</name>
    <dbReference type="NCBI Taxonomy" id="2748662"/>
    <lineage>
        <taxon>Bacteria</taxon>
        <taxon>Bacillati</taxon>
        <taxon>Cyanobacteriota</taxon>
        <taxon>Cyanophyceae</taxon>
        <taxon>Nostocales</taxon>
        <taxon>Scytonemataceae</taxon>
        <taxon>Iningainema tapete</taxon>
    </lineage>
</organism>
<evidence type="ECO:0000313" key="2">
    <source>
        <dbReference type="EMBL" id="MBD2778079.1"/>
    </source>
</evidence>
<keyword evidence="3" id="KW-1185">Reference proteome</keyword>
<dbReference type="EMBL" id="JACXAE010000120">
    <property type="protein sequence ID" value="MBD2778079.1"/>
    <property type="molecule type" value="Genomic_DNA"/>
</dbReference>
<feature type="signal peptide" evidence="1">
    <location>
        <begin position="1"/>
        <end position="31"/>
    </location>
</feature>
<evidence type="ECO:0000256" key="1">
    <source>
        <dbReference type="SAM" id="SignalP"/>
    </source>
</evidence>
<gene>
    <name evidence="2" type="ORF">ICL16_40065</name>
</gene>
<dbReference type="AlphaFoldDB" id="A0A8J7C9G4"/>
<dbReference type="RefSeq" id="WP_190837355.1">
    <property type="nucleotide sequence ID" value="NZ_CAWPPI010000120.1"/>
</dbReference>
<comment type="caution">
    <text evidence="2">The sequence shown here is derived from an EMBL/GenBank/DDBJ whole genome shotgun (WGS) entry which is preliminary data.</text>
</comment>
<name>A0A8J7C9G4_9CYAN</name>